<organism evidence="2 3">
    <name type="scientific">Pipistrellus kuhlii</name>
    <name type="common">Kuhl's pipistrelle</name>
    <dbReference type="NCBI Taxonomy" id="59472"/>
    <lineage>
        <taxon>Eukaryota</taxon>
        <taxon>Metazoa</taxon>
        <taxon>Chordata</taxon>
        <taxon>Craniata</taxon>
        <taxon>Vertebrata</taxon>
        <taxon>Euteleostomi</taxon>
        <taxon>Mammalia</taxon>
        <taxon>Eutheria</taxon>
        <taxon>Laurasiatheria</taxon>
        <taxon>Chiroptera</taxon>
        <taxon>Yangochiroptera</taxon>
        <taxon>Vespertilionidae</taxon>
        <taxon>Pipistrellus</taxon>
    </lineage>
</organism>
<dbReference type="Proteomes" id="UP000558488">
    <property type="component" value="Unassembled WGS sequence"/>
</dbReference>
<evidence type="ECO:0000313" key="2">
    <source>
        <dbReference type="EMBL" id="KAF6338208.1"/>
    </source>
</evidence>
<feature type="compositionally biased region" description="Polar residues" evidence="1">
    <location>
        <begin position="129"/>
        <end position="140"/>
    </location>
</feature>
<protein>
    <submittedName>
        <fullName evidence="2">Uncharacterized protein</fullName>
    </submittedName>
</protein>
<dbReference type="EMBL" id="JACAGB010000010">
    <property type="protein sequence ID" value="KAF6338208.1"/>
    <property type="molecule type" value="Genomic_DNA"/>
</dbReference>
<gene>
    <name evidence="2" type="ORF">mPipKuh1_007934</name>
</gene>
<evidence type="ECO:0000313" key="3">
    <source>
        <dbReference type="Proteomes" id="UP000558488"/>
    </source>
</evidence>
<keyword evidence="3" id="KW-1185">Reference proteome</keyword>
<dbReference type="AlphaFoldDB" id="A0A7J7WLU3"/>
<accession>A0A7J7WLU3</accession>
<proteinExistence type="predicted"/>
<evidence type="ECO:0000256" key="1">
    <source>
        <dbReference type="SAM" id="MobiDB-lite"/>
    </source>
</evidence>
<name>A0A7J7WLU3_PIPKU</name>
<sequence length="159" mass="16961">MNPLLPPGRPARARAPSVCVSVVRREDPEASPLPGRTGDASLLLVCLLLTPARFLPHLRWSHTGSEQTGRTLPAGGGVEQCLRTRCSPGPEETVSRRCSDGRGRGRSLRDSRGQPSSCLAEAWRGAQPSARNSPDGSSLDPTPPHRPQGPEGARRAPRP</sequence>
<reference evidence="2 3" key="1">
    <citation type="journal article" date="2020" name="Nature">
        <title>Six reference-quality genomes reveal evolution of bat adaptations.</title>
        <authorList>
            <person name="Jebb D."/>
            <person name="Huang Z."/>
            <person name="Pippel M."/>
            <person name="Hughes G.M."/>
            <person name="Lavrichenko K."/>
            <person name="Devanna P."/>
            <person name="Winkler S."/>
            <person name="Jermiin L.S."/>
            <person name="Skirmuntt E.C."/>
            <person name="Katzourakis A."/>
            <person name="Burkitt-Gray L."/>
            <person name="Ray D.A."/>
            <person name="Sullivan K.A.M."/>
            <person name="Roscito J.G."/>
            <person name="Kirilenko B.M."/>
            <person name="Davalos L.M."/>
            <person name="Corthals A.P."/>
            <person name="Power M.L."/>
            <person name="Jones G."/>
            <person name="Ransome R.D."/>
            <person name="Dechmann D.K.N."/>
            <person name="Locatelli A.G."/>
            <person name="Puechmaille S.J."/>
            <person name="Fedrigo O."/>
            <person name="Jarvis E.D."/>
            <person name="Hiller M."/>
            <person name="Vernes S.C."/>
            <person name="Myers E.W."/>
            <person name="Teeling E.C."/>
        </authorList>
    </citation>
    <scope>NUCLEOTIDE SEQUENCE [LARGE SCALE GENOMIC DNA]</scope>
    <source>
        <strain evidence="2">MPipKuh1</strain>
        <tissue evidence="2">Flight muscle</tissue>
    </source>
</reference>
<comment type="caution">
    <text evidence="2">The sequence shown here is derived from an EMBL/GenBank/DDBJ whole genome shotgun (WGS) entry which is preliminary data.</text>
</comment>
<feature type="compositionally biased region" description="Basic and acidic residues" evidence="1">
    <location>
        <begin position="93"/>
        <end position="112"/>
    </location>
</feature>
<feature type="region of interest" description="Disordered" evidence="1">
    <location>
        <begin position="63"/>
        <end position="159"/>
    </location>
</feature>